<dbReference type="Proteomes" id="UP000327030">
    <property type="component" value="Chromosome 1"/>
</dbReference>
<dbReference type="RefSeq" id="WP_151622676.1">
    <property type="nucleotide sequence ID" value="NZ_CP043028.1"/>
</dbReference>
<organism evidence="1 2">
    <name type="scientific">Pseudobutyrivibrio xylanivorans</name>
    <dbReference type="NCBI Taxonomy" id="185007"/>
    <lineage>
        <taxon>Bacteria</taxon>
        <taxon>Bacillati</taxon>
        <taxon>Bacillota</taxon>
        <taxon>Clostridia</taxon>
        <taxon>Lachnospirales</taxon>
        <taxon>Lachnospiraceae</taxon>
        <taxon>Pseudobutyrivibrio</taxon>
    </lineage>
</organism>
<name>A0A5P6VR68_PSEXY</name>
<accession>A0A5P6VR68</accession>
<evidence type="ECO:0000313" key="1">
    <source>
        <dbReference type="EMBL" id="QFJ54179.1"/>
    </source>
</evidence>
<evidence type="ECO:0000313" key="2">
    <source>
        <dbReference type="Proteomes" id="UP000327030"/>
    </source>
</evidence>
<dbReference type="KEGG" id="pxv:FXF36_04470"/>
<proteinExistence type="predicted"/>
<protein>
    <submittedName>
        <fullName evidence="1">Uncharacterized protein</fullName>
    </submittedName>
</protein>
<sequence>MIKDFLKKYQEELISEKIQLKEDIDLLETKIREEKKFLALLEDSNESYFKEFTPRDINAKNNKMAEEIRNYLVELNSNYDKKLQKMNFFDGRLDEVNALISNKDIEQTPIIVKAPEIIQQDIDADESVISDSSVSNSELIACLSNIKDLILLDPYRAQIELEKIISSI</sequence>
<dbReference type="OrthoDB" id="2050042at2"/>
<dbReference type="EMBL" id="CP043028">
    <property type="protein sequence ID" value="QFJ54179.1"/>
    <property type="molecule type" value="Genomic_DNA"/>
</dbReference>
<dbReference type="AlphaFoldDB" id="A0A5P6VR68"/>
<gene>
    <name evidence="1" type="ORF">FXF36_04470</name>
</gene>
<reference evidence="2" key="1">
    <citation type="submission" date="2019-08" db="EMBL/GenBank/DDBJ databases">
        <title>Complete Genome Sequence of the Polysaccharide-Degrading Rumen Bacterium Pseudobutyrivibrio xylanivorans MA3014.</title>
        <authorList>
            <person name="Palevich N."/>
            <person name="Maclean P.H."/>
            <person name="Kelly W.J."/>
            <person name="Leahy S.C."/>
            <person name="Rakonjac J."/>
            <person name="Attwood G.T."/>
        </authorList>
    </citation>
    <scope>NUCLEOTIDE SEQUENCE [LARGE SCALE GENOMIC DNA]</scope>
    <source>
        <strain evidence="2">MA3014</strain>
    </source>
</reference>